<keyword evidence="2" id="KW-0808">Transferase</keyword>
<feature type="non-terminal residue" evidence="2">
    <location>
        <position position="1"/>
    </location>
</feature>
<dbReference type="PANTHER" id="PTHR11012:SF55">
    <property type="entry name" value="BHLH DOMAIN-CONTAINING PROTEIN"/>
    <property type="match status" value="1"/>
</dbReference>
<dbReference type="Pfam" id="PF02958">
    <property type="entry name" value="EcKL"/>
    <property type="match status" value="1"/>
</dbReference>
<dbReference type="InterPro" id="IPR011009">
    <property type="entry name" value="Kinase-like_dom_sf"/>
</dbReference>
<dbReference type="GO" id="GO:0016740">
    <property type="term" value="F:transferase activity"/>
    <property type="evidence" value="ECO:0007669"/>
    <property type="project" value="UniProtKB-KW"/>
</dbReference>
<accession>A0A0T6BH72</accession>
<reference evidence="2 3" key="1">
    <citation type="submission" date="2015-09" db="EMBL/GenBank/DDBJ databases">
        <title>Draft genome of the scarab beetle Oryctes borbonicus.</title>
        <authorList>
            <person name="Meyer J.M."/>
            <person name="Markov G.V."/>
            <person name="Baskaran P."/>
            <person name="Herrmann M."/>
            <person name="Sommer R.J."/>
            <person name="Roedelsperger C."/>
        </authorList>
    </citation>
    <scope>NUCLEOTIDE SEQUENCE [LARGE SCALE GENOMIC DNA]</scope>
    <source>
        <strain evidence="2">OB123</strain>
        <tissue evidence="2">Whole animal</tissue>
    </source>
</reference>
<sequence length="422" mass="48294">TFTEYLKLDQPEKQERMSINNLGELIHPYLESHGKRFVSYEASYFLPPGENYGSVLLSLKIKVKNRNNQEEDIYCVAKMLPPNEILREYFNTSVTFETEVIHYNTVMPTLKNFGKEMGVDTLANFCVTCLGARISLDPKSNIADDDAVFVLENLKMQGYTVGDRFTGFDIETTKSVLESLARMHAACLGIKFKKPDVFKAKILPNLEKGMGFIANDNLLDNLVNTVKKYAAKSPACIPLLDRIGAGVRRMKDTFVYSKSKEPFASLVHTDLWVNNVLIKFQDGKPSHNILIDFPLCIYGNPARDVIFFIYSSANLDVLKTNVDSLIKFYYNNLIGTLKQLKCDTTQMTYDLFMEEVATAAKNTEFAHCIFMLTPIYTNKGEIKDMRDWKLEDIIPTKEECLHPNYHEKLYVTCLDFAKRNWI</sequence>
<dbReference type="OrthoDB" id="191037at2759"/>
<protein>
    <submittedName>
        <fullName evidence="2">Phosphotransferase</fullName>
    </submittedName>
</protein>
<dbReference type="SMART" id="SM00587">
    <property type="entry name" value="CHK"/>
    <property type="match status" value="1"/>
</dbReference>
<feature type="domain" description="CHK kinase-like" evidence="1">
    <location>
        <begin position="149"/>
        <end position="339"/>
    </location>
</feature>
<dbReference type="EMBL" id="LJIG01000247">
    <property type="protein sequence ID" value="KRT86693.1"/>
    <property type="molecule type" value="Genomic_DNA"/>
</dbReference>
<comment type="caution">
    <text evidence="2">The sequence shown here is derived from an EMBL/GenBank/DDBJ whole genome shotgun (WGS) entry which is preliminary data.</text>
</comment>
<name>A0A0T6BH72_9SCAR</name>
<keyword evidence="3" id="KW-1185">Reference proteome</keyword>
<dbReference type="Gene3D" id="3.90.1200.10">
    <property type="match status" value="1"/>
</dbReference>
<dbReference type="InterPro" id="IPR015897">
    <property type="entry name" value="CHK_kinase-like"/>
</dbReference>
<organism evidence="2 3">
    <name type="scientific">Oryctes borbonicus</name>
    <dbReference type="NCBI Taxonomy" id="1629725"/>
    <lineage>
        <taxon>Eukaryota</taxon>
        <taxon>Metazoa</taxon>
        <taxon>Ecdysozoa</taxon>
        <taxon>Arthropoda</taxon>
        <taxon>Hexapoda</taxon>
        <taxon>Insecta</taxon>
        <taxon>Pterygota</taxon>
        <taxon>Neoptera</taxon>
        <taxon>Endopterygota</taxon>
        <taxon>Coleoptera</taxon>
        <taxon>Polyphaga</taxon>
        <taxon>Scarabaeiformia</taxon>
        <taxon>Scarabaeidae</taxon>
        <taxon>Dynastinae</taxon>
        <taxon>Oryctes</taxon>
    </lineage>
</organism>
<evidence type="ECO:0000259" key="1">
    <source>
        <dbReference type="SMART" id="SM00587"/>
    </source>
</evidence>
<evidence type="ECO:0000313" key="2">
    <source>
        <dbReference type="EMBL" id="KRT86693.1"/>
    </source>
</evidence>
<dbReference type="AlphaFoldDB" id="A0A0T6BH72"/>
<gene>
    <name evidence="2" type="ORF">AMK59_2509</name>
</gene>
<evidence type="ECO:0000313" key="3">
    <source>
        <dbReference type="Proteomes" id="UP000051574"/>
    </source>
</evidence>
<dbReference type="PANTHER" id="PTHR11012">
    <property type="entry name" value="PROTEIN KINASE-LIKE DOMAIN-CONTAINING"/>
    <property type="match status" value="1"/>
</dbReference>
<dbReference type="InterPro" id="IPR004119">
    <property type="entry name" value="EcKL"/>
</dbReference>
<dbReference type="Proteomes" id="UP000051574">
    <property type="component" value="Unassembled WGS sequence"/>
</dbReference>
<proteinExistence type="predicted"/>
<dbReference type="SUPFAM" id="SSF56112">
    <property type="entry name" value="Protein kinase-like (PK-like)"/>
    <property type="match status" value="1"/>
</dbReference>